<dbReference type="Proteomes" id="UP001596270">
    <property type="component" value="Unassembled WGS sequence"/>
</dbReference>
<protein>
    <submittedName>
        <fullName evidence="10">Branched-chain amino acid ABC transporter permease</fullName>
    </submittedName>
</protein>
<dbReference type="EMBL" id="JBHSRS010000004">
    <property type="protein sequence ID" value="MFC6280042.1"/>
    <property type="molecule type" value="Genomic_DNA"/>
</dbReference>
<accession>A0ABW1TSK3</accession>
<dbReference type="PANTHER" id="PTHR11795">
    <property type="entry name" value="BRANCHED-CHAIN AMINO ACID TRANSPORT SYSTEM PERMEASE PROTEIN LIVH"/>
    <property type="match status" value="1"/>
</dbReference>
<evidence type="ECO:0000256" key="3">
    <source>
        <dbReference type="ARBA" id="ARBA00022475"/>
    </source>
</evidence>
<keyword evidence="7 9" id="KW-0472">Membrane</keyword>
<evidence type="ECO:0000256" key="1">
    <source>
        <dbReference type="ARBA" id="ARBA00004651"/>
    </source>
</evidence>
<feature type="transmembrane region" description="Helical" evidence="9">
    <location>
        <begin position="268"/>
        <end position="286"/>
    </location>
</feature>
<dbReference type="PANTHER" id="PTHR11795:SF451">
    <property type="entry name" value="ABC TRANSPORTER PERMEASE PROTEIN"/>
    <property type="match status" value="1"/>
</dbReference>
<dbReference type="InterPro" id="IPR052157">
    <property type="entry name" value="BCAA_transport_permease"/>
</dbReference>
<dbReference type="InterPro" id="IPR001851">
    <property type="entry name" value="ABC_transp_permease"/>
</dbReference>
<dbReference type="Pfam" id="PF02653">
    <property type="entry name" value="BPD_transp_2"/>
    <property type="match status" value="1"/>
</dbReference>
<evidence type="ECO:0000256" key="9">
    <source>
        <dbReference type="SAM" id="Phobius"/>
    </source>
</evidence>
<evidence type="ECO:0000256" key="8">
    <source>
        <dbReference type="ARBA" id="ARBA00037998"/>
    </source>
</evidence>
<dbReference type="RefSeq" id="WP_371438005.1">
    <property type="nucleotide sequence ID" value="NZ_JBHSRS010000004.1"/>
</dbReference>
<proteinExistence type="inferred from homology"/>
<evidence type="ECO:0000256" key="4">
    <source>
        <dbReference type="ARBA" id="ARBA00022692"/>
    </source>
</evidence>
<feature type="transmembrane region" description="Helical" evidence="9">
    <location>
        <begin position="91"/>
        <end position="114"/>
    </location>
</feature>
<keyword evidence="6 9" id="KW-1133">Transmembrane helix</keyword>
<feature type="transmembrane region" description="Helical" evidence="9">
    <location>
        <begin position="61"/>
        <end position="79"/>
    </location>
</feature>
<dbReference type="CDD" id="cd06582">
    <property type="entry name" value="TM_PBP1_LivH_like"/>
    <property type="match status" value="1"/>
</dbReference>
<keyword evidence="5" id="KW-0029">Amino-acid transport</keyword>
<comment type="similarity">
    <text evidence="8">Belongs to the binding-protein-dependent transport system permease family. LivHM subfamily.</text>
</comment>
<comment type="caution">
    <text evidence="10">The sequence shown here is derived from an EMBL/GenBank/DDBJ whole genome shotgun (WGS) entry which is preliminary data.</text>
</comment>
<feature type="transmembrane region" description="Helical" evidence="9">
    <location>
        <begin position="224"/>
        <end position="247"/>
    </location>
</feature>
<keyword evidence="2" id="KW-0813">Transport</keyword>
<evidence type="ECO:0000256" key="6">
    <source>
        <dbReference type="ARBA" id="ARBA00022989"/>
    </source>
</evidence>
<evidence type="ECO:0000313" key="11">
    <source>
        <dbReference type="Proteomes" id="UP001596270"/>
    </source>
</evidence>
<reference evidence="11" key="1">
    <citation type="journal article" date="2019" name="Int. J. Syst. Evol. Microbiol.">
        <title>The Global Catalogue of Microorganisms (GCM) 10K type strain sequencing project: providing services to taxonomists for standard genome sequencing and annotation.</title>
        <authorList>
            <consortium name="The Broad Institute Genomics Platform"/>
            <consortium name="The Broad Institute Genome Sequencing Center for Infectious Disease"/>
            <person name="Wu L."/>
            <person name="Ma J."/>
        </authorList>
    </citation>
    <scope>NUCLEOTIDE SEQUENCE [LARGE SCALE GENOMIC DNA]</scope>
    <source>
        <strain evidence="11">CCUG 39402</strain>
    </source>
</reference>
<keyword evidence="11" id="KW-1185">Reference proteome</keyword>
<evidence type="ECO:0000256" key="2">
    <source>
        <dbReference type="ARBA" id="ARBA00022448"/>
    </source>
</evidence>
<evidence type="ECO:0000313" key="10">
    <source>
        <dbReference type="EMBL" id="MFC6280042.1"/>
    </source>
</evidence>
<feature type="transmembrane region" description="Helical" evidence="9">
    <location>
        <begin position="140"/>
        <end position="159"/>
    </location>
</feature>
<evidence type="ECO:0000256" key="7">
    <source>
        <dbReference type="ARBA" id="ARBA00023136"/>
    </source>
</evidence>
<gene>
    <name evidence="10" type="ORF">ACFQND_02185</name>
</gene>
<feature type="transmembrane region" description="Helical" evidence="9">
    <location>
        <begin position="188"/>
        <end position="212"/>
    </location>
</feature>
<keyword evidence="4 9" id="KW-0812">Transmembrane</keyword>
<comment type="subcellular location">
    <subcellularLocation>
        <location evidence="1">Cell membrane</location>
        <topology evidence="1">Multi-pass membrane protein</topology>
    </subcellularLocation>
</comment>
<organism evidence="10 11">
    <name type="scientific">Polaromonas aquatica</name>
    <dbReference type="NCBI Taxonomy" id="332657"/>
    <lineage>
        <taxon>Bacteria</taxon>
        <taxon>Pseudomonadati</taxon>
        <taxon>Pseudomonadota</taxon>
        <taxon>Betaproteobacteria</taxon>
        <taxon>Burkholderiales</taxon>
        <taxon>Comamonadaceae</taxon>
        <taxon>Polaromonas</taxon>
    </lineage>
</organism>
<name>A0ABW1TSK3_9BURK</name>
<evidence type="ECO:0000256" key="5">
    <source>
        <dbReference type="ARBA" id="ARBA00022970"/>
    </source>
</evidence>
<keyword evidence="3" id="KW-1003">Cell membrane</keyword>
<sequence>MDLFIQLLLTGIALGSGYALGGLGFVLIYKATGVFNFSHGQLTMAGAYFFYMFQVQLGLPPWWSVPAAVVSMFVVGLAIERLCLRRMVGEPAIAIIMLTIGLGSLLRNLVGLVWGTQPQAPVPLFEPGAIMIAGFQVPRVYMWTLVSAAVLIAAFVVYFRKSSQGIAMRAVAFHQDHASLSGISIYRVFALSWGLAGVMAAISGILMVQLVGLDLSMDARGLSAFPAAILGGIDSIGGVIIGGLIIGAAESLAGGYLDPYLGGGAKEVVGYVVLLLILMVRPYGLFGTPEIRKV</sequence>